<dbReference type="RefSeq" id="WP_134641375.1">
    <property type="nucleotide sequence ID" value="NZ_SOHM01000030.1"/>
</dbReference>
<dbReference type="GO" id="GO:0003677">
    <property type="term" value="F:DNA binding"/>
    <property type="evidence" value="ECO:0007669"/>
    <property type="project" value="UniProtKB-UniRule"/>
</dbReference>
<evidence type="ECO:0000256" key="5">
    <source>
        <dbReference type="SAM" id="MobiDB-lite"/>
    </source>
</evidence>
<dbReference type="InterPro" id="IPR036271">
    <property type="entry name" value="Tet_transcr_reg_TetR-rel_C_sf"/>
</dbReference>
<organism evidence="7 8">
    <name type="scientific">Cryobacterium lactosi</name>
    <dbReference type="NCBI Taxonomy" id="1259202"/>
    <lineage>
        <taxon>Bacteria</taxon>
        <taxon>Bacillati</taxon>
        <taxon>Actinomycetota</taxon>
        <taxon>Actinomycetes</taxon>
        <taxon>Micrococcales</taxon>
        <taxon>Microbacteriaceae</taxon>
        <taxon>Cryobacterium</taxon>
    </lineage>
</organism>
<evidence type="ECO:0000313" key="8">
    <source>
        <dbReference type="Proteomes" id="UP000298468"/>
    </source>
</evidence>
<keyword evidence="8" id="KW-1185">Reference proteome</keyword>
<dbReference type="Proteomes" id="UP000298468">
    <property type="component" value="Unassembled WGS sequence"/>
</dbReference>
<dbReference type="Gene3D" id="1.10.357.10">
    <property type="entry name" value="Tetracycline Repressor, domain 2"/>
    <property type="match status" value="1"/>
</dbReference>
<evidence type="ECO:0000256" key="4">
    <source>
        <dbReference type="PROSITE-ProRule" id="PRU00335"/>
    </source>
</evidence>
<sequence>MGRLQTFDSTTVVQSARDVFWDLGYDGASLADLEAATGINRSSLYHAFGSKRGLFDAAVSDYRDTVIRPRLRGLQADGAGRAELLAYFEELREAVGKLPLDSPRRGCLLVNCATGLATHDEPAREVVEAYRTELAAALRHAIAGAAAGTTATAGTDTGTGTGTGTRTDDHSDRTDERVRTLASLSMSAMLLARVNAAESSALLSTAADQVRAWFPL</sequence>
<dbReference type="Gene3D" id="1.10.10.60">
    <property type="entry name" value="Homeodomain-like"/>
    <property type="match status" value="1"/>
</dbReference>
<proteinExistence type="predicted"/>
<reference evidence="7 8" key="1">
    <citation type="submission" date="2019-03" db="EMBL/GenBank/DDBJ databases">
        <title>Genomics of glacier-inhabiting Cryobacterium strains.</title>
        <authorList>
            <person name="Liu Q."/>
            <person name="Xin Y.-H."/>
        </authorList>
    </citation>
    <scope>NUCLEOTIDE SEQUENCE [LARGE SCALE GENOMIC DNA]</scope>
    <source>
        <strain evidence="7 8">Sr59</strain>
    </source>
</reference>
<feature type="compositionally biased region" description="Basic and acidic residues" evidence="5">
    <location>
        <begin position="166"/>
        <end position="176"/>
    </location>
</feature>
<dbReference type="PROSITE" id="PS50977">
    <property type="entry name" value="HTH_TETR_2"/>
    <property type="match status" value="1"/>
</dbReference>
<dbReference type="PANTHER" id="PTHR47506:SF1">
    <property type="entry name" value="HTH-TYPE TRANSCRIPTIONAL REGULATOR YJDC"/>
    <property type="match status" value="1"/>
</dbReference>
<dbReference type="SUPFAM" id="SSF46689">
    <property type="entry name" value="Homeodomain-like"/>
    <property type="match status" value="1"/>
</dbReference>
<dbReference type="InterPro" id="IPR001647">
    <property type="entry name" value="HTH_TetR"/>
</dbReference>
<dbReference type="InterPro" id="IPR009057">
    <property type="entry name" value="Homeodomain-like_sf"/>
</dbReference>
<keyword evidence="3" id="KW-0804">Transcription</keyword>
<evidence type="ECO:0000259" key="6">
    <source>
        <dbReference type="PROSITE" id="PS50977"/>
    </source>
</evidence>
<dbReference type="PRINTS" id="PR00455">
    <property type="entry name" value="HTHTETR"/>
</dbReference>
<keyword evidence="1" id="KW-0805">Transcription regulation</keyword>
<dbReference type="SUPFAM" id="SSF48498">
    <property type="entry name" value="Tetracyclin repressor-like, C-terminal domain"/>
    <property type="match status" value="1"/>
</dbReference>
<dbReference type="OrthoDB" id="9805134at2"/>
<feature type="region of interest" description="Disordered" evidence="5">
    <location>
        <begin position="149"/>
        <end position="176"/>
    </location>
</feature>
<comment type="caution">
    <text evidence="7">The sequence shown here is derived from an EMBL/GenBank/DDBJ whole genome shotgun (WGS) entry which is preliminary data.</text>
</comment>
<evidence type="ECO:0000256" key="1">
    <source>
        <dbReference type="ARBA" id="ARBA00023015"/>
    </source>
</evidence>
<evidence type="ECO:0000313" key="7">
    <source>
        <dbReference type="EMBL" id="TFD88135.1"/>
    </source>
</evidence>
<feature type="domain" description="HTH tetR-type" evidence="6">
    <location>
        <begin position="6"/>
        <end position="66"/>
    </location>
</feature>
<dbReference type="EMBL" id="SOHM01000030">
    <property type="protein sequence ID" value="TFD88135.1"/>
    <property type="molecule type" value="Genomic_DNA"/>
</dbReference>
<dbReference type="PANTHER" id="PTHR47506">
    <property type="entry name" value="TRANSCRIPTIONAL REGULATORY PROTEIN"/>
    <property type="match status" value="1"/>
</dbReference>
<feature type="DNA-binding region" description="H-T-H motif" evidence="4">
    <location>
        <begin position="29"/>
        <end position="48"/>
    </location>
</feature>
<protein>
    <submittedName>
        <fullName evidence="7">TetR/AcrR family transcriptional regulator</fullName>
    </submittedName>
</protein>
<accession>A0A4R9BQZ7</accession>
<evidence type="ECO:0000256" key="2">
    <source>
        <dbReference type="ARBA" id="ARBA00023125"/>
    </source>
</evidence>
<evidence type="ECO:0000256" key="3">
    <source>
        <dbReference type="ARBA" id="ARBA00023163"/>
    </source>
</evidence>
<name>A0A4R9BQZ7_9MICO</name>
<keyword evidence="2 4" id="KW-0238">DNA-binding</keyword>
<dbReference type="AlphaFoldDB" id="A0A4R9BQZ7"/>
<gene>
    <name evidence="7" type="ORF">E3T61_13640</name>
</gene>
<dbReference type="Pfam" id="PF00440">
    <property type="entry name" value="TetR_N"/>
    <property type="match status" value="1"/>
</dbReference>